<feature type="region of interest" description="Disordered" evidence="1">
    <location>
        <begin position="140"/>
        <end position="168"/>
    </location>
</feature>
<dbReference type="OrthoDB" id="39497at2759"/>
<dbReference type="AlphaFoldDB" id="A0A448YUC6"/>
<accession>A0A448YUC6</accession>
<name>A0A448YUC6_9STRA</name>
<sequence>MIGRGDSPHGSVKTSLPSRRKKAFNPFRQSDEDEVLAKRSHNRRRWSHVYPEGEVEFKRHAGPIWNSLTSPAILPLSVDYFPTPQELKDENAFQFSFYQVTLGGIENNYYEKHADLLKEMVRQRVTQDYQIVTDTAIGESKKRANESLREGRNAGKLQGRPTSRVDTSPRFLSFNEQQKIDGTKHHYLSMGHKIQVMNYDSSSDTIEIVLYNRKSAQNDRENVNTYKFLLFSKVTQQYTPSIQTFKKYSEPYNWNRVDNLICGEADRTMDVGMRFRRVMFGLIPEVFRTEEAEEEYVLNFQKLLSYLERLRDKDGSPSKLNVEIITTKSKKEKAKDTFSNTRKDMTDTMIRFPVQLLRGKKDPFEWIEVAIGATFDTTTSYRIIFNWLVASSTKVETQIQLLQRRFKNFGLKFISFPQTTVSWDLFIHALAAPTFITVRDKKKTQAIEKSLLKLDFVHDGVTITSPQFLKCIDNSDDFRFPRFHRSGKLKSIPSPQFVHRSGAIFIRKLTDREGKVILVGIENYRHASVENRFREIAKSVIEKVSDMIKSLPSGNDDNQEANGIKESGGIKN</sequence>
<dbReference type="PANTHER" id="PTHR13179:SF8">
    <property type="entry name" value="GATOR COMPLEX PROTEIN DEPDC5"/>
    <property type="match status" value="1"/>
</dbReference>
<dbReference type="GO" id="GO:1904262">
    <property type="term" value="P:negative regulation of TORC1 signaling"/>
    <property type="evidence" value="ECO:0007669"/>
    <property type="project" value="TreeGrafter"/>
</dbReference>
<dbReference type="GO" id="GO:0010508">
    <property type="term" value="P:positive regulation of autophagy"/>
    <property type="evidence" value="ECO:0007669"/>
    <property type="project" value="TreeGrafter"/>
</dbReference>
<evidence type="ECO:0000313" key="3">
    <source>
        <dbReference type="Proteomes" id="UP000291116"/>
    </source>
</evidence>
<proteinExistence type="predicted"/>
<feature type="compositionally biased region" description="Basic and acidic residues" evidence="1">
    <location>
        <begin position="140"/>
        <end position="153"/>
    </location>
</feature>
<feature type="region of interest" description="Disordered" evidence="1">
    <location>
        <begin position="551"/>
        <end position="572"/>
    </location>
</feature>
<dbReference type="InterPro" id="IPR027244">
    <property type="entry name" value="IML1"/>
</dbReference>
<dbReference type="Proteomes" id="UP000291116">
    <property type="component" value="Unassembled WGS sequence"/>
</dbReference>
<feature type="region of interest" description="Disordered" evidence="1">
    <location>
        <begin position="1"/>
        <end position="36"/>
    </location>
</feature>
<gene>
    <name evidence="2" type="ORF">PSNMU_V1.4_AUG-EV-PASAV3_0001720</name>
</gene>
<protein>
    <submittedName>
        <fullName evidence="2">Uncharacterized protein</fullName>
    </submittedName>
</protein>
<keyword evidence="3" id="KW-1185">Reference proteome</keyword>
<dbReference type="EMBL" id="CAACVS010000001">
    <property type="protein sequence ID" value="VEU33370.1"/>
    <property type="molecule type" value="Genomic_DNA"/>
</dbReference>
<evidence type="ECO:0000313" key="2">
    <source>
        <dbReference type="EMBL" id="VEU33370.1"/>
    </source>
</evidence>
<dbReference type="GO" id="GO:1990130">
    <property type="term" value="C:GATOR1 complex"/>
    <property type="evidence" value="ECO:0007669"/>
    <property type="project" value="TreeGrafter"/>
</dbReference>
<evidence type="ECO:0000256" key="1">
    <source>
        <dbReference type="SAM" id="MobiDB-lite"/>
    </source>
</evidence>
<reference evidence="2 3" key="1">
    <citation type="submission" date="2019-01" db="EMBL/GenBank/DDBJ databases">
        <authorList>
            <person name="Ferrante I. M."/>
        </authorList>
    </citation>
    <scope>NUCLEOTIDE SEQUENCE [LARGE SCALE GENOMIC DNA]</scope>
    <source>
        <strain evidence="2 3">B856</strain>
    </source>
</reference>
<dbReference type="GO" id="GO:0005096">
    <property type="term" value="F:GTPase activator activity"/>
    <property type="evidence" value="ECO:0007669"/>
    <property type="project" value="InterPro"/>
</dbReference>
<dbReference type="PANTHER" id="PTHR13179">
    <property type="entry name" value="DEP DOMAIN CONTAINING PROTEIN 5"/>
    <property type="match status" value="1"/>
</dbReference>
<organism evidence="2 3">
    <name type="scientific">Pseudo-nitzschia multistriata</name>
    <dbReference type="NCBI Taxonomy" id="183589"/>
    <lineage>
        <taxon>Eukaryota</taxon>
        <taxon>Sar</taxon>
        <taxon>Stramenopiles</taxon>
        <taxon>Ochrophyta</taxon>
        <taxon>Bacillariophyta</taxon>
        <taxon>Bacillariophyceae</taxon>
        <taxon>Bacillariophycidae</taxon>
        <taxon>Bacillariales</taxon>
        <taxon>Bacillariaceae</taxon>
        <taxon>Pseudo-nitzschia</taxon>
    </lineage>
</organism>